<evidence type="ECO:0000256" key="12">
    <source>
        <dbReference type="RuleBase" id="RU003385"/>
    </source>
</evidence>
<reference evidence="16 17" key="1">
    <citation type="submission" date="2019-09" db="EMBL/GenBank/DDBJ databases">
        <title>Genome sequencing of strain KACC 21233.</title>
        <authorList>
            <person name="Heo J."/>
            <person name="Kim S.-J."/>
            <person name="Kim J.-S."/>
            <person name="Hong S.-B."/>
            <person name="Kwon S.-W."/>
        </authorList>
    </citation>
    <scope>NUCLEOTIDE SEQUENCE [LARGE SCALE GENOMIC DNA]</scope>
    <source>
        <strain evidence="16 17">KACC 21233</strain>
    </source>
</reference>
<feature type="transmembrane region" description="Helical" evidence="13">
    <location>
        <begin position="40"/>
        <end position="66"/>
    </location>
</feature>
<dbReference type="Pfam" id="PF00032">
    <property type="entry name" value="Cytochrom_B_C"/>
    <property type="match status" value="1"/>
</dbReference>
<dbReference type="AlphaFoldDB" id="A0A5C1YM03"/>
<evidence type="ECO:0000313" key="17">
    <source>
        <dbReference type="Proteomes" id="UP000324536"/>
    </source>
</evidence>
<comment type="subunit">
    <text evidence="2 12">The main subunits of complex b-c1 are: cytochrome b, cytochrome c1 and the Rieske protein.</text>
</comment>
<dbReference type="PANTHER" id="PTHR19271:SF16">
    <property type="entry name" value="CYTOCHROME B"/>
    <property type="match status" value="1"/>
</dbReference>
<keyword evidence="10" id="KW-0408">Iron</keyword>
<keyword evidence="6 12" id="KW-0812">Transmembrane</keyword>
<evidence type="ECO:0000256" key="4">
    <source>
        <dbReference type="ARBA" id="ARBA00022617"/>
    </source>
</evidence>
<dbReference type="PROSITE" id="PS51002">
    <property type="entry name" value="CYTB_NTER"/>
    <property type="match status" value="1"/>
</dbReference>
<dbReference type="PROSITE" id="PS51003">
    <property type="entry name" value="CYTB_CTER"/>
    <property type="match status" value="1"/>
</dbReference>
<dbReference type="InterPro" id="IPR005797">
    <property type="entry name" value="Cyt_b/b6_N"/>
</dbReference>
<feature type="transmembrane region" description="Helical" evidence="13">
    <location>
        <begin position="125"/>
        <end position="146"/>
    </location>
</feature>
<feature type="domain" description="Cytochrome b/b6 C-terminal region profile" evidence="15">
    <location>
        <begin position="224"/>
        <end position="394"/>
    </location>
</feature>
<feature type="transmembrane region" description="Helical" evidence="13">
    <location>
        <begin position="361"/>
        <end position="383"/>
    </location>
</feature>
<feature type="transmembrane region" description="Helical" evidence="13">
    <location>
        <begin position="243"/>
        <end position="265"/>
    </location>
</feature>
<evidence type="ECO:0000256" key="7">
    <source>
        <dbReference type="ARBA" id="ARBA00022723"/>
    </source>
</evidence>
<evidence type="ECO:0000256" key="9">
    <source>
        <dbReference type="ARBA" id="ARBA00022989"/>
    </source>
</evidence>
<evidence type="ECO:0000256" key="5">
    <source>
        <dbReference type="ARBA" id="ARBA00022660"/>
    </source>
</evidence>
<evidence type="ECO:0000256" key="10">
    <source>
        <dbReference type="ARBA" id="ARBA00023004"/>
    </source>
</evidence>
<feature type="domain" description="Cytochrome b/b6 N-terminal region profile" evidence="14">
    <location>
        <begin position="8"/>
        <end position="222"/>
    </location>
</feature>
<evidence type="ECO:0000256" key="6">
    <source>
        <dbReference type="ARBA" id="ARBA00022692"/>
    </source>
</evidence>
<dbReference type="GO" id="GO:0046872">
    <property type="term" value="F:metal ion binding"/>
    <property type="evidence" value="ECO:0007669"/>
    <property type="project" value="UniProtKB-KW"/>
</dbReference>
<dbReference type="RefSeq" id="WP_149277969.1">
    <property type="nucleotide sequence ID" value="NZ_CP043506.1"/>
</dbReference>
<dbReference type="KEGG" id="acek:FLP30_01105"/>
<feature type="transmembrane region" description="Helical" evidence="13">
    <location>
        <begin position="86"/>
        <end position="105"/>
    </location>
</feature>
<keyword evidence="4 12" id="KW-0349">Heme</keyword>
<name>A0A5C1YM03_9PROT</name>
<dbReference type="InterPro" id="IPR036150">
    <property type="entry name" value="Cyt_b/b6_C_sf"/>
</dbReference>
<evidence type="ECO:0000256" key="1">
    <source>
        <dbReference type="ARBA" id="ARBA00004141"/>
    </source>
</evidence>
<dbReference type="Pfam" id="PF00033">
    <property type="entry name" value="Cytochrome_B"/>
    <property type="match status" value="1"/>
</dbReference>
<keyword evidence="17" id="KW-1185">Reference proteome</keyword>
<dbReference type="Gene3D" id="1.20.810.10">
    <property type="entry name" value="Cytochrome Bc1 Complex, Chain C"/>
    <property type="match status" value="1"/>
</dbReference>
<keyword evidence="7" id="KW-0479">Metal-binding</keyword>
<evidence type="ECO:0000256" key="3">
    <source>
        <dbReference type="ARBA" id="ARBA00022448"/>
    </source>
</evidence>
<comment type="cofactor">
    <cofactor evidence="12">
        <name>heme b</name>
        <dbReference type="ChEBI" id="CHEBI:60344"/>
    </cofactor>
    <text evidence="12">Binds 2 heme groups non-covalently.</text>
</comment>
<comment type="function">
    <text evidence="12">Component of the ubiquinol-cytochrome c reductase complex (complex III or cytochrome b-c1 complex), which is a respiratory chain that generates an electrochemical potential coupled to ATP synthesis.</text>
</comment>
<evidence type="ECO:0000256" key="2">
    <source>
        <dbReference type="ARBA" id="ARBA00011649"/>
    </source>
</evidence>
<keyword evidence="8 12" id="KW-0249">Electron transport</keyword>
<evidence type="ECO:0000256" key="13">
    <source>
        <dbReference type="SAM" id="Phobius"/>
    </source>
</evidence>
<proteinExistence type="inferred from homology"/>
<dbReference type="GO" id="GO:0016020">
    <property type="term" value="C:membrane"/>
    <property type="evidence" value="ECO:0007669"/>
    <property type="project" value="UniProtKB-SubCell"/>
</dbReference>
<keyword evidence="3 12" id="KW-0813">Transport</keyword>
<dbReference type="SUPFAM" id="SSF81342">
    <property type="entry name" value="Transmembrane di-heme cytochromes"/>
    <property type="match status" value="1"/>
</dbReference>
<gene>
    <name evidence="16" type="ORF">FLP30_01105</name>
</gene>
<comment type="similarity">
    <text evidence="12">Belongs to the cytochrome b family.</text>
</comment>
<evidence type="ECO:0000259" key="14">
    <source>
        <dbReference type="PROSITE" id="PS51002"/>
    </source>
</evidence>
<dbReference type="GO" id="GO:0009055">
    <property type="term" value="F:electron transfer activity"/>
    <property type="evidence" value="ECO:0007669"/>
    <property type="project" value="InterPro"/>
</dbReference>
<evidence type="ECO:0000256" key="11">
    <source>
        <dbReference type="ARBA" id="ARBA00023136"/>
    </source>
</evidence>
<dbReference type="InterPro" id="IPR016174">
    <property type="entry name" value="Di-haem_cyt_TM"/>
</dbReference>
<dbReference type="InterPro" id="IPR048259">
    <property type="entry name" value="Cytochrome_b_N_euk/bac"/>
</dbReference>
<sequence length="394" mass="42129">MAGGKPPEHTAHDSAQPLAQQGAAWLRGYAGLPLPRDLNWAWTLGAMLVAVLVLMLMTGLVLTLGYTPDAGLAFGSVEALERRFPYGWLMRGLHMTGASFCMLVLYGHILRGLYYRCYLATHQRVWLGGCGLMALLMVTAFAGYVLPWGQMSYWGADVASKAVGAIPVLGPELEGIFLGGSSPGTPTLHRMFTLHFLLAFVIVGGVVLHVAMVHGRGSSSPSGRTMRDVGSLPFHPYFTVRDMLAVVVLALAFVLVLCFWPGLIIEPANYRPANPLHTPADIEPAWYFLPFYGMMQVIPSRLFGMVLSGGAVAILFAVPWLDKGRAGQGATGVGRVAAFVALACLVGGAVLVAAAGRHHVAGGWLLAGRLGCALYYAYFLLFLPLRSRMAGEGA</sequence>
<dbReference type="CDD" id="cd00284">
    <property type="entry name" value="Cytochrome_b_N"/>
    <property type="match status" value="1"/>
</dbReference>
<evidence type="ECO:0000313" key="16">
    <source>
        <dbReference type="EMBL" id="QEO16528.1"/>
    </source>
</evidence>
<evidence type="ECO:0000259" key="15">
    <source>
        <dbReference type="PROSITE" id="PS51003"/>
    </source>
</evidence>
<feature type="transmembrane region" description="Helical" evidence="13">
    <location>
        <begin position="333"/>
        <end position="355"/>
    </location>
</feature>
<accession>A0A5C1YM03</accession>
<dbReference type="SUPFAM" id="SSF81648">
    <property type="entry name" value="a domain/subunit of cytochrome bc1 complex (Ubiquinol-cytochrome c reductase)"/>
    <property type="match status" value="1"/>
</dbReference>
<dbReference type="PANTHER" id="PTHR19271">
    <property type="entry name" value="CYTOCHROME B"/>
    <property type="match status" value="1"/>
</dbReference>
<dbReference type="InterPro" id="IPR027387">
    <property type="entry name" value="Cytb/b6-like_sf"/>
</dbReference>
<dbReference type="OrthoDB" id="9804503at2"/>
<comment type="subcellular location">
    <subcellularLocation>
        <location evidence="1">Membrane</location>
        <topology evidence="1">Multi-pass membrane protein</topology>
    </subcellularLocation>
</comment>
<evidence type="ECO:0000256" key="8">
    <source>
        <dbReference type="ARBA" id="ARBA00022982"/>
    </source>
</evidence>
<keyword evidence="11 13" id="KW-0472">Membrane</keyword>
<feature type="transmembrane region" description="Helical" evidence="13">
    <location>
        <begin position="192"/>
        <end position="214"/>
    </location>
</feature>
<organism evidence="16 17">
    <name type="scientific">Acetobacter vaccinii</name>
    <dbReference type="NCBI Taxonomy" id="2592655"/>
    <lineage>
        <taxon>Bacteria</taxon>
        <taxon>Pseudomonadati</taxon>
        <taxon>Pseudomonadota</taxon>
        <taxon>Alphaproteobacteria</taxon>
        <taxon>Acetobacterales</taxon>
        <taxon>Acetobacteraceae</taxon>
        <taxon>Acetobacter</taxon>
    </lineage>
</organism>
<feature type="transmembrane region" description="Helical" evidence="13">
    <location>
        <begin position="302"/>
        <end position="321"/>
    </location>
</feature>
<dbReference type="GO" id="GO:0016491">
    <property type="term" value="F:oxidoreductase activity"/>
    <property type="evidence" value="ECO:0007669"/>
    <property type="project" value="InterPro"/>
</dbReference>
<keyword evidence="5 12" id="KW-0679">Respiratory chain</keyword>
<protein>
    <recommendedName>
        <fullName evidence="12">Cytochrome b</fullName>
    </recommendedName>
</protein>
<keyword evidence="9 13" id="KW-1133">Transmembrane helix</keyword>
<dbReference type="Proteomes" id="UP000324536">
    <property type="component" value="Chromosome"/>
</dbReference>
<dbReference type="GO" id="GO:0022904">
    <property type="term" value="P:respiratory electron transport chain"/>
    <property type="evidence" value="ECO:0007669"/>
    <property type="project" value="InterPro"/>
</dbReference>
<dbReference type="InterPro" id="IPR005798">
    <property type="entry name" value="Cyt_b/b6_C"/>
</dbReference>
<dbReference type="EMBL" id="CP043506">
    <property type="protein sequence ID" value="QEO16528.1"/>
    <property type="molecule type" value="Genomic_DNA"/>
</dbReference>